<dbReference type="EMBL" id="CP025704">
    <property type="protein sequence ID" value="AUN97597.1"/>
    <property type="molecule type" value="Genomic_DNA"/>
</dbReference>
<evidence type="ECO:0000313" key="2">
    <source>
        <dbReference type="Proteomes" id="UP000235584"/>
    </source>
</evidence>
<reference evidence="1 2" key="1">
    <citation type="submission" date="2018-01" db="EMBL/GenBank/DDBJ databases">
        <title>Complete genome sequence of Bacteriovorax stolpii DSM12778.</title>
        <authorList>
            <person name="Tang B."/>
            <person name="Chang J."/>
        </authorList>
    </citation>
    <scope>NUCLEOTIDE SEQUENCE [LARGE SCALE GENOMIC DNA]</scope>
    <source>
        <strain evidence="1 2">DSM 12778</strain>
    </source>
</reference>
<dbReference type="RefSeq" id="WP_102242892.1">
    <property type="nucleotide sequence ID" value="NZ_CP025704.1"/>
</dbReference>
<dbReference type="AlphaFoldDB" id="A0A2K9NQ16"/>
<dbReference type="Proteomes" id="UP000235584">
    <property type="component" value="Chromosome"/>
</dbReference>
<accession>A0A2K9NQ16</accession>
<keyword evidence="2" id="KW-1185">Reference proteome</keyword>
<evidence type="ECO:0000313" key="1">
    <source>
        <dbReference type="EMBL" id="AUN97597.1"/>
    </source>
</evidence>
<organism evidence="1 2">
    <name type="scientific">Bacteriovorax stolpii</name>
    <name type="common">Bdellovibrio stolpii</name>
    <dbReference type="NCBI Taxonomy" id="960"/>
    <lineage>
        <taxon>Bacteria</taxon>
        <taxon>Pseudomonadati</taxon>
        <taxon>Bdellovibrionota</taxon>
        <taxon>Bacteriovoracia</taxon>
        <taxon>Bacteriovoracales</taxon>
        <taxon>Bacteriovoracaceae</taxon>
        <taxon>Bacteriovorax</taxon>
    </lineage>
</organism>
<dbReference type="KEGG" id="bsto:C0V70_05610"/>
<gene>
    <name evidence="1" type="ORF">C0V70_05610</name>
</gene>
<name>A0A2K9NQ16_BACTC</name>
<sequence>MRTISILAFTSFLVLWGVYFFLKDNDRSQKAQVTSAEVLDENLKSEGSVLSAKRKRDLDKIGAVINENNVRIDDSTREEIKTAKQGYETKEGVKELQAMLEQSYMDRNSTIKDIKRIQDAIIEKKNKLKETVTNTEKWDPRFVYYLMIQENYTYPEINMIKSLAENGLNMEEIEYINELIREDSFMDRIMAFKSQGDISRTVASFKKTKKKEVDDFIDDVKDGPSIEDKLIEMNYNQDEKEEMIYGNNQ</sequence>
<protein>
    <submittedName>
        <fullName evidence="1">Uncharacterized protein</fullName>
    </submittedName>
</protein>
<proteinExistence type="predicted"/>